<accession>A0A4U7BNC7</accession>
<reference evidence="1 2" key="1">
    <citation type="submission" date="2018-05" db="EMBL/GenBank/DDBJ databases">
        <title>Novel Campyloabacter and Helicobacter Species and Strains.</title>
        <authorList>
            <person name="Mannion A.J."/>
            <person name="Shen Z."/>
            <person name="Fox J.G."/>
        </authorList>
    </citation>
    <scope>NUCLEOTIDE SEQUENCE [LARGE SCALE GENOMIC DNA]</scope>
    <source>
        <strain evidence="2">MIT17-664</strain>
    </source>
</reference>
<dbReference type="OrthoDB" id="5333999at2"/>
<evidence type="ECO:0000313" key="2">
    <source>
        <dbReference type="Proteomes" id="UP000308838"/>
    </source>
</evidence>
<dbReference type="Proteomes" id="UP000308838">
    <property type="component" value="Unassembled WGS sequence"/>
</dbReference>
<dbReference type="RefSeq" id="WP_137619896.1">
    <property type="nucleotide sequence ID" value="NZ_NXLZ01000001.1"/>
</dbReference>
<protein>
    <submittedName>
        <fullName evidence="1">Uncharacterized protein</fullName>
    </submittedName>
</protein>
<dbReference type="EMBL" id="NXLZ01000001">
    <property type="protein sequence ID" value="TKX32171.1"/>
    <property type="molecule type" value="Genomic_DNA"/>
</dbReference>
<organism evidence="1 2">
    <name type="scientific">Campylobacter estrildidarum</name>
    <dbReference type="NCBI Taxonomy" id="2510189"/>
    <lineage>
        <taxon>Bacteria</taxon>
        <taxon>Pseudomonadati</taxon>
        <taxon>Campylobacterota</taxon>
        <taxon>Epsilonproteobacteria</taxon>
        <taxon>Campylobacterales</taxon>
        <taxon>Campylobacteraceae</taxon>
        <taxon>Campylobacter</taxon>
    </lineage>
</organism>
<name>A0A4U7BNC7_9BACT</name>
<comment type="caution">
    <text evidence="1">The sequence shown here is derived from an EMBL/GenBank/DDBJ whole genome shotgun (WGS) entry which is preliminary data.</text>
</comment>
<keyword evidence="2" id="KW-1185">Reference proteome</keyword>
<evidence type="ECO:0000313" key="1">
    <source>
        <dbReference type="EMBL" id="TKX32171.1"/>
    </source>
</evidence>
<sequence>MIEKILENGNFIRLMQENCYKVLQNLIQNNIEFSIVTNTQFVDFNPILPPNLDVKKNPYALFVLGGYTFSSIELEKDFIQFHAGFGPDNFDSYVKVDLGAITQIQVENSVIFVNFSFYKRKNEKEKLQKSKNIFFKNPKNLDIFKK</sequence>
<proteinExistence type="predicted"/>
<gene>
    <name evidence="1" type="ORF">CQA69_00565</name>
</gene>
<dbReference type="AlphaFoldDB" id="A0A4U7BNC7"/>